<sequence length="149" mass="16709">MALLNYSTKIPAVRTAGEVTSMLAKHGAKKVMLDYGDDGEPEALVFQILRGKEPLAFKVPVRPDLVLQVLAKQHAEGQLKSHMSSPTREQAGRVAWRIIKDWVEAQMAILETEMVTMEEVFLPYLVNRKGETLYESMVTGGFYLTDGKR</sequence>
<accession>A0A0F9G957</accession>
<protein>
    <submittedName>
        <fullName evidence="1">Uncharacterized protein</fullName>
    </submittedName>
</protein>
<proteinExistence type="predicted"/>
<reference evidence="1" key="1">
    <citation type="journal article" date="2015" name="Nature">
        <title>Complex archaea that bridge the gap between prokaryotes and eukaryotes.</title>
        <authorList>
            <person name="Spang A."/>
            <person name="Saw J.H."/>
            <person name="Jorgensen S.L."/>
            <person name="Zaremba-Niedzwiedzka K."/>
            <person name="Martijn J."/>
            <person name="Lind A.E."/>
            <person name="van Eijk R."/>
            <person name="Schleper C."/>
            <person name="Guy L."/>
            <person name="Ettema T.J."/>
        </authorList>
    </citation>
    <scope>NUCLEOTIDE SEQUENCE</scope>
</reference>
<organism evidence="1">
    <name type="scientific">marine sediment metagenome</name>
    <dbReference type="NCBI Taxonomy" id="412755"/>
    <lineage>
        <taxon>unclassified sequences</taxon>
        <taxon>metagenomes</taxon>
        <taxon>ecological metagenomes</taxon>
    </lineage>
</organism>
<dbReference type="EMBL" id="LAZR01018683">
    <property type="protein sequence ID" value="KKL95409.1"/>
    <property type="molecule type" value="Genomic_DNA"/>
</dbReference>
<evidence type="ECO:0000313" key="1">
    <source>
        <dbReference type="EMBL" id="KKL95409.1"/>
    </source>
</evidence>
<dbReference type="AlphaFoldDB" id="A0A0F9G957"/>
<name>A0A0F9G957_9ZZZZ</name>
<gene>
    <name evidence="1" type="ORF">LCGC14_1854910</name>
</gene>
<comment type="caution">
    <text evidence="1">The sequence shown here is derived from an EMBL/GenBank/DDBJ whole genome shotgun (WGS) entry which is preliminary data.</text>
</comment>